<dbReference type="AlphaFoldDB" id="A0A1V3KQM4"/>
<protein>
    <submittedName>
        <fullName evidence="2">Type VI secretion protein ImpA</fullName>
    </submittedName>
</protein>
<proteinExistence type="predicted"/>
<evidence type="ECO:0000259" key="1">
    <source>
        <dbReference type="Pfam" id="PF00717"/>
    </source>
</evidence>
<organism evidence="2 3">
    <name type="scientific">Rodentibacter caecimuris</name>
    <dbReference type="NCBI Taxonomy" id="1796644"/>
    <lineage>
        <taxon>Bacteria</taxon>
        <taxon>Pseudomonadati</taxon>
        <taxon>Pseudomonadota</taxon>
        <taxon>Gammaproteobacteria</taxon>
        <taxon>Pasteurellales</taxon>
        <taxon>Pasteurellaceae</taxon>
        <taxon>Rodentibacter</taxon>
    </lineage>
</organism>
<dbReference type="Pfam" id="PF00717">
    <property type="entry name" value="Peptidase_S24"/>
    <property type="match status" value="1"/>
</dbReference>
<name>A0A1V3KQM4_9PAST</name>
<reference evidence="3" key="1">
    <citation type="submission" date="2016-10" db="EMBL/GenBank/DDBJ databases">
        <title>Rodentibacter gen. nov. and new species.</title>
        <authorList>
            <person name="Christensen H."/>
        </authorList>
    </citation>
    <scope>NUCLEOTIDE SEQUENCE [LARGE SCALE GENOMIC DNA]</scope>
    <source>
        <strain evidence="3">Ppn152</strain>
    </source>
</reference>
<accession>A0A1V3KQM4</accession>
<dbReference type="Proteomes" id="UP000189114">
    <property type="component" value="Unassembled WGS sequence"/>
</dbReference>
<dbReference type="SUPFAM" id="SSF51306">
    <property type="entry name" value="LexA/Signal peptidase"/>
    <property type="match status" value="1"/>
</dbReference>
<dbReference type="InterPro" id="IPR015927">
    <property type="entry name" value="Peptidase_S24_S26A/B/C"/>
</dbReference>
<comment type="caution">
    <text evidence="2">The sequence shown here is derived from an EMBL/GenBank/DDBJ whole genome shotgun (WGS) entry which is preliminary data.</text>
</comment>
<sequence length="148" mass="17158">MMNRTDMIAQNDMAFSYHPMPFFNDVGERFTFSKKLDLNLYCIKRPQQTCFIRVTNPNMLAWGIEQGDMLIVEKNEQLCSGDLVVLKSGSEFHIYEFITYDDEFVFMALDSKMPNIKTKNWANLPLVGTVTNTIHQIQSKRNTLKFAA</sequence>
<dbReference type="EMBL" id="MLAE01000001">
    <property type="protein sequence ID" value="OOF79987.1"/>
    <property type="molecule type" value="Genomic_DNA"/>
</dbReference>
<evidence type="ECO:0000313" key="3">
    <source>
        <dbReference type="Proteomes" id="UP000189114"/>
    </source>
</evidence>
<gene>
    <name evidence="2" type="ORF">BKG96_00180</name>
</gene>
<dbReference type="InterPro" id="IPR036286">
    <property type="entry name" value="LexA/Signal_pep-like_sf"/>
</dbReference>
<feature type="domain" description="Peptidase S24/S26A/S26B/S26C" evidence="1">
    <location>
        <begin position="33"/>
        <end position="130"/>
    </location>
</feature>
<evidence type="ECO:0000313" key="2">
    <source>
        <dbReference type="EMBL" id="OOF79987.1"/>
    </source>
</evidence>
<dbReference type="Gene3D" id="2.10.109.10">
    <property type="entry name" value="Umud Fragment, subunit A"/>
    <property type="match status" value="1"/>
</dbReference>